<dbReference type="EMBL" id="JWZX01001582">
    <property type="protein sequence ID" value="KOO33177.1"/>
    <property type="molecule type" value="Genomic_DNA"/>
</dbReference>
<comment type="caution">
    <text evidence="10">The sequence shown here is derived from an EMBL/GenBank/DDBJ whole genome shotgun (WGS) entry which is preliminary data.</text>
</comment>
<keyword evidence="6 9" id="KW-0472">Membrane</keyword>
<reference evidence="11" key="1">
    <citation type="journal article" date="2015" name="PLoS Genet.">
        <title>Genome Sequence and Transcriptome Analyses of Chrysochromulina tobin: Metabolic Tools for Enhanced Algal Fitness in the Prominent Order Prymnesiales (Haptophyceae).</title>
        <authorList>
            <person name="Hovde B.T."/>
            <person name="Deodato C.R."/>
            <person name="Hunsperger H.M."/>
            <person name="Ryken S.A."/>
            <person name="Yost W."/>
            <person name="Jha R.K."/>
            <person name="Patterson J."/>
            <person name="Monnat R.J. Jr."/>
            <person name="Barlow S.B."/>
            <person name="Starkenburg S.R."/>
            <person name="Cattolico R.A."/>
        </authorList>
    </citation>
    <scope>NUCLEOTIDE SEQUENCE</scope>
    <source>
        <strain evidence="11">CCMP291</strain>
    </source>
</reference>
<accession>A0A0M0K3J6</accession>
<evidence type="ECO:0000256" key="4">
    <source>
        <dbReference type="ARBA" id="ARBA00022692"/>
    </source>
</evidence>
<feature type="transmembrane region" description="Helical" evidence="9">
    <location>
        <begin position="108"/>
        <end position="130"/>
    </location>
</feature>
<evidence type="ECO:0000256" key="7">
    <source>
        <dbReference type="ARBA" id="ARBA00024041"/>
    </source>
</evidence>
<dbReference type="GO" id="GO:0015203">
    <property type="term" value="F:polyamine transmembrane transporter activity"/>
    <property type="evidence" value="ECO:0007669"/>
    <property type="project" value="UniProtKB-ARBA"/>
</dbReference>
<sequence>MVEEVPLRDGHSGRASPSPSPAPAKKINAVGLVGLTFFAVCGGDYGIEDAVGAAGPAYTLLGLFLVPWVWSLPIALMTAELGTMMPDMGGPIVWVDRAFGRRVAHSNAIIRLVANFFDLALYPVMFADYLRELHPMLKLEGVHRYLLSASLVGAVTLLNVAGVDAVASVSTVFTVLVISPFAALVIYGLPRVDPSAWLIGLNPAEWSSLGGVGGGESTVGPYRWGTYFSVLLWNMSGYDSVGALAAEVADPGRDFPRAMGATIILVSLVYIVPVAVGVSLDDPAHLPKWSDGTFAVVAEDHVGPWLAKWISLGGALSAFGLLNMRVCAVARIAVSAAEIGVLPRALAHVDEHSGAPVTAILVLSTGLLFMLSLPFAALVKFSMLFYGATVGTALLALVKLRKSEPTAPRPYRVPIADGYPLIAFCMPPLALCVLLAFVAERASLYILLGVLAVASLAWSCKGEQPSYSTLPSPRNSQM</sequence>
<evidence type="ECO:0000256" key="6">
    <source>
        <dbReference type="ARBA" id="ARBA00023136"/>
    </source>
</evidence>
<evidence type="ECO:0000256" key="8">
    <source>
        <dbReference type="SAM" id="MobiDB-lite"/>
    </source>
</evidence>
<feature type="transmembrane region" description="Helical" evidence="9">
    <location>
        <begin position="142"/>
        <end position="161"/>
    </location>
</feature>
<keyword evidence="4 9" id="KW-0812">Transmembrane</keyword>
<dbReference type="InterPro" id="IPR002293">
    <property type="entry name" value="AA/rel_permease1"/>
</dbReference>
<keyword evidence="2" id="KW-0813">Transport</keyword>
<keyword evidence="3" id="KW-1003">Cell membrane</keyword>
<keyword evidence="5 9" id="KW-1133">Transmembrane helix</keyword>
<dbReference type="Gene3D" id="1.20.1740.10">
    <property type="entry name" value="Amino acid/polyamine transporter I"/>
    <property type="match status" value="1"/>
</dbReference>
<feature type="transmembrane region" description="Helical" evidence="9">
    <location>
        <begin position="261"/>
        <end position="280"/>
    </location>
</feature>
<dbReference type="AlphaFoldDB" id="A0A0M0K3J6"/>
<dbReference type="InterPro" id="IPR044566">
    <property type="entry name" value="RMV1-like"/>
</dbReference>
<dbReference type="PANTHER" id="PTHR45826">
    <property type="entry name" value="POLYAMINE TRANSPORTER PUT1"/>
    <property type="match status" value="1"/>
</dbReference>
<evidence type="ECO:0000256" key="9">
    <source>
        <dbReference type="SAM" id="Phobius"/>
    </source>
</evidence>
<feature type="transmembrane region" description="Helical" evidence="9">
    <location>
        <begin position="167"/>
        <end position="189"/>
    </location>
</feature>
<dbReference type="PIRSF" id="PIRSF006060">
    <property type="entry name" value="AA_transporter"/>
    <property type="match status" value="1"/>
</dbReference>
<comment type="subcellular location">
    <subcellularLocation>
        <location evidence="1">Cell membrane</location>
        <topology evidence="1">Multi-pass membrane protein</topology>
    </subcellularLocation>
</comment>
<dbReference type="Proteomes" id="UP000037460">
    <property type="component" value="Unassembled WGS sequence"/>
</dbReference>
<feature type="transmembrane region" description="Helical" evidence="9">
    <location>
        <begin position="59"/>
        <end position="79"/>
    </location>
</feature>
<evidence type="ECO:0000256" key="3">
    <source>
        <dbReference type="ARBA" id="ARBA00022475"/>
    </source>
</evidence>
<organism evidence="10 11">
    <name type="scientific">Chrysochromulina tobinii</name>
    <dbReference type="NCBI Taxonomy" id="1460289"/>
    <lineage>
        <taxon>Eukaryota</taxon>
        <taxon>Haptista</taxon>
        <taxon>Haptophyta</taxon>
        <taxon>Prymnesiophyceae</taxon>
        <taxon>Prymnesiales</taxon>
        <taxon>Chrysochromulinaceae</taxon>
        <taxon>Chrysochromulina</taxon>
    </lineage>
</organism>
<proteinExistence type="inferred from homology"/>
<feature type="transmembrane region" description="Helical" evidence="9">
    <location>
        <begin position="355"/>
        <end position="375"/>
    </location>
</feature>
<name>A0A0M0K3J6_9EUKA</name>
<dbReference type="Pfam" id="PF13520">
    <property type="entry name" value="AA_permease_2"/>
    <property type="match status" value="1"/>
</dbReference>
<gene>
    <name evidence="10" type="ORF">Ctob_009148</name>
</gene>
<protein>
    <submittedName>
        <fullName evidence="10">Amino acid permease family protein</fullName>
    </submittedName>
</protein>
<evidence type="ECO:0000313" key="10">
    <source>
        <dbReference type="EMBL" id="KOO33177.1"/>
    </source>
</evidence>
<evidence type="ECO:0000256" key="5">
    <source>
        <dbReference type="ARBA" id="ARBA00022989"/>
    </source>
</evidence>
<evidence type="ECO:0000256" key="1">
    <source>
        <dbReference type="ARBA" id="ARBA00004651"/>
    </source>
</evidence>
<feature type="region of interest" description="Disordered" evidence="8">
    <location>
        <begin position="1"/>
        <end position="23"/>
    </location>
</feature>
<feature type="transmembrane region" description="Helical" evidence="9">
    <location>
        <begin position="381"/>
        <end position="398"/>
    </location>
</feature>
<comment type="similarity">
    <text evidence="7">Belongs to the amino acid-polyamine-organocation (APC) superfamily. Polyamine:cation symporter (PHS) (TC 2.A.3.12) family.</text>
</comment>
<evidence type="ECO:0000256" key="2">
    <source>
        <dbReference type="ARBA" id="ARBA00022448"/>
    </source>
</evidence>
<dbReference type="GO" id="GO:0005886">
    <property type="term" value="C:plasma membrane"/>
    <property type="evidence" value="ECO:0007669"/>
    <property type="project" value="UniProtKB-SubCell"/>
</dbReference>
<feature type="transmembrane region" description="Helical" evidence="9">
    <location>
        <begin position="444"/>
        <end position="460"/>
    </location>
</feature>
<evidence type="ECO:0000313" key="11">
    <source>
        <dbReference type="Proteomes" id="UP000037460"/>
    </source>
</evidence>
<dbReference type="PANTHER" id="PTHR45826:SF25">
    <property type="entry name" value="AMINO ACID PERMEASE-LIKE PROTEIN"/>
    <property type="match status" value="1"/>
</dbReference>
<dbReference type="OrthoDB" id="5982228at2759"/>
<feature type="compositionally biased region" description="Basic and acidic residues" evidence="8">
    <location>
        <begin position="1"/>
        <end position="12"/>
    </location>
</feature>
<feature type="transmembrane region" description="Helical" evidence="9">
    <location>
        <begin position="27"/>
        <end position="47"/>
    </location>
</feature>
<keyword evidence="11" id="KW-1185">Reference proteome</keyword>
<feature type="transmembrane region" description="Helical" evidence="9">
    <location>
        <begin position="419"/>
        <end position="438"/>
    </location>
</feature>